<protein>
    <submittedName>
        <fullName evidence="1">Glycosyltransferase, exosortase G system-associated</fullName>
    </submittedName>
</protein>
<keyword evidence="2" id="KW-1185">Reference proteome</keyword>
<accession>A0ACD1A9C7</accession>
<dbReference type="Proteomes" id="UP000594014">
    <property type="component" value="Chromosome"/>
</dbReference>
<name>A0ACD1A9C7_9FIRM</name>
<reference evidence="1" key="1">
    <citation type="submission" date="2019-08" db="EMBL/GenBank/DDBJ databases">
        <title>Genome sequence of Clostridiales bacterium MT110.</title>
        <authorList>
            <person name="Cao J."/>
        </authorList>
    </citation>
    <scope>NUCLEOTIDE SEQUENCE</scope>
    <source>
        <strain evidence="1">MT110</strain>
    </source>
</reference>
<gene>
    <name evidence="1" type="ORF">FRZ06_06785</name>
</gene>
<evidence type="ECO:0000313" key="1">
    <source>
        <dbReference type="EMBL" id="QOX63067.1"/>
    </source>
</evidence>
<proteinExistence type="predicted"/>
<evidence type="ECO:0000313" key="2">
    <source>
        <dbReference type="Proteomes" id="UP000594014"/>
    </source>
</evidence>
<dbReference type="EMBL" id="CP042469">
    <property type="protein sequence ID" value="QOX63067.1"/>
    <property type="molecule type" value="Genomic_DNA"/>
</dbReference>
<sequence length="454" mass="52370">MSIVDYFASPIVFWMAWVIIPLLLEIIPALGGVLILIKKMFFGNKVKDEVYYPEICIIIPIYNSAKTLRACIASIDHSTYPKHMIRILLVHNQGSDDSFLVFQQCQKEFPELMIQWLSAKQGKSKALNLALFNSEGKYIIHIDSDGRLQSDALSNLVQRFEENSGIHCMTGVILTDWELVEESDKRSRRLLRRLEFLEYAQAFLAGRNYDSELNMIYTLSGAFSAFRKSTILKSQLYHTGTVSEDTQLTFQVKLLLKQRVHLCENAIFLSEPILGLNELYTQRQRWQRGELEVSNLFSHSRKSIPGRPMIKTLLYDHTFAFPRMIWYFALGCLAFKNYSMVLILFSVGLIFLLYVLTAYLYYLTIIGYLRGFGQLQRYYIGLGGLVALLPFYNFAVFWIRLAGIINSIDTESSWKTMNLTEERSKASASVRRVLAVPYSWLKALRKAVNRHIES</sequence>
<organism evidence="1 2">
    <name type="scientific">Anoxybacterium hadale</name>
    <dbReference type="NCBI Taxonomy" id="3408580"/>
    <lineage>
        <taxon>Bacteria</taxon>
        <taxon>Bacillati</taxon>
        <taxon>Bacillota</taxon>
        <taxon>Clostridia</taxon>
        <taxon>Peptostreptococcales</taxon>
        <taxon>Anaerovoracaceae</taxon>
        <taxon>Anoxybacterium</taxon>
    </lineage>
</organism>